<reference evidence="2 3" key="1">
    <citation type="submission" date="2020-08" db="EMBL/GenBank/DDBJ databases">
        <title>Sequencing the genomes of 1000 actinobacteria strains.</title>
        <authorList>
            <person name="Klenk H.-P."/>
        </authorList>
    </citation>
    <scope>NUCLEOTIDE SEQUENCE [LARGE SCALE GENOMIC DNA]</scope>
    <source>
        <strain evidence="2 3">DSM 45582</strain>
    </source>
</reference>
<evidence type="ECO:0000313" key="3">
    <source>
        <dbReference type="Proteomes" id="UP000580474"/>
    </source>
</evidence>
<accession>A0A840NDM6</accession>
<feature type="region of interest" description="Disordered" evidence="1">
    <location>
        <begin position="242"/>
        <end position="343"/>
    </location>
</feature>
<organism evidence="2 3">
    <name type="scientific">Saccharopolyspora gloriosae</name>
    <dbReference type="NCBI Taxonomy" id="455344"/>
    <lineage>
        <taxon>Bacteria</taxon>
        <taxon>Bacillati</taxon>
        <taxon>Actinomycetota</taxon>
        <taxon>Actinomycetes</taxon>
        <taxon>Pseudonocardiales</taxon>
        <taxon>Pseudonocardiaceae</taxon>
        <taxon>Saccharopolyspora</taxon>
    </lineage>
</organism>
<evidence type="ECO:0008006" key="4">
    <source>
        <dbReference type="Google" id="ProtNLM"/>
    </source>
</evidence>
<feature type="compositionally biased region" description="Low complexity" evidence="1">
    <location>
        <begin position="380"/>
        <end position="408"/>
    </location>
</feature>
<gene>
    <name evidence="2" type="ORF">BJ969_003534</name>
</gene>
<dbReference type="RefSeq" id="WP_184479984.1">
    <property type="nucleotide sequence ID" value="NZ_JACHIV010000001.1"/>
</dbReference>
<feature type="compositionally biased region" description="Low complexity" evidence="1">
    <location>
        <begin position="242"/>
        <end position="268"/>
    </location>
</feature>
<protein>
    <recommendedName>
        <fullName evidence="4">VWA domain containing CoxE-like protein</fullName>
    </recommendedName>
</protein>
<keyword evidence="3" id="KW-1185">Reference proteome</keyword>
<dbReference type="AlphaFoldDB" id="A0A840NDM6"/>
<comment type="caution">
    <text evidence="2">The sequence shown here is derived from an EMBL/GenBank/DDBJ whole genome shotgun (WGS) entry which is preliminary data.</text>
</comment>
<dbReference type="InterPro" id="IPR036465">
    <property type="entry name" value="vWFA_dom_sf"/>
</dbReference>
<feature type="compositionally biased region" description="Basic and acidic residues" evidence="1">
    <location>
        <begin position="273"/>
        <end position="290"/>
    </location>
</feature>
<proteinExistence type="predicted"/>
<evidence type="ECO:0000313" key="2">
    <source>
        <dbReference type="EMBL" id="MBB5070446.1"/>
    </source>
</evidence>
<feature type="region of interest" description="Disordered" evidence="1">
    <location>
        <begin position="357"/>
        <end position="414"/>
    </location>
</feature>
<name>A0A840NDM6_9PSEU</name>
<dbReference type="SUPFAM" id="SSF53300">
    <property type="entry name" value="vWA-like"/>
    <property type="match status" value="1"/>
</dbReference>
<sequence length="581" mass="61136">MSTHVITDPAATRTPIHAPPSPAWLRLSAALTEEVPIIADRDDLIVDIAPGAGHGAPACFLPPHASIEIDGTHLGKIDPATVDPADPADRARYATVWGLFTHECAHAQHSRWDPPADAPAGAVSAAMLLEESRIESAHLRRRPDDRHWLRASARNLILADMPTTPGMTAPEAAQAAGLLLARTDAGILENDETTGLKWVIRHVLTTDTLATLSGIWRSAHAVADDDAEAMIELGRRWCEAVGTDPYTTPPDSSSGSGSTDSGARGTRSPLASEVRRTVDEVARHAARETPPDGGAARAASAAVEQATATQSQQISKDVFGDGGNGHSRTGTTIISGRRAPTPAERRAARTLARALNTAGTTERHATRTTSPVPPGRLRMRGALAADAQRAAGRMPTAEPFTRTTRKTAPAPPLRIGIACDTSDSMGRYTAEVASAAWILAQATRHTSTPAESATVIFNRTVLPITYPGTAPGRVTDFTTSGSDENLPRAIHSLDGALGLARPGAARLLVIISDGRFHRYAADDGQRLLDRLRATGCAVLWLTTGSEPTPLTGATVHHLSDPATTATVIGRAATTALRHAAR</sequence>
<dbReference type="EMBL" id="JACHIV010000001">
    <property type="protein sequence ID" value="MBB5070446.1"/>
    <property type="molecule type" value="Genomic_DNA"/>
</dbReference>
<feature type="compositionally biased region" description="Low complexity" evidence="1">
    <location>
        <begin position="295"/>
        <end position="313"/>
    </location>
</feature>
<evidence type="ECO:0000256" key="1">
    <source>
        <dbReference type="SAM" id="MobiDB-lite"/>
    </source>
</evidence>
<dbReference type="Proteomes" id="UP000580474">
    <property type="component" value="Unassembled WGS sequence"/>
</dbReference>